<name>A0A495XYJ0_9MICO</name>
<feature type="domain" description="RNA polymerase sigma-70 region 4" evidence="7">
    <location>
        <begin position="113"/>
        <end position="162"/>
    </location>
</feature>
<dbReference type="SUPFAM" id="SSF88946">
    <property type="entry name" value="Sigma2 domain of RNA polymerase sigma factors"/>
    <property type="match status" value="1"/>
</dbReference>
<comment type="caution">
    <text evidence="9">The sequence shown here is derived from an EMBL/GenBank/DDBJ whole genome shotgun (WGS) entry which is preliminary data.</text>
</comment>
<evidence type="ECO:0000256" key="5">
    <source>
        <dbReference type="ARBA" id="ARBA00023163"/>
    </source>
</evidence>
<evidence type="ECO:0000259" key="6">
    <source>
        <dbReference type="Pfam" id="PF04542"/>
    </source>
</evidence>
<reference evidence="9 10" key="1">
    <citation type="submission" date="2018-10" db="EMBL/GenBank/DDBJ databases">
        <title>Sequencing the genomes of 1000 actinobacteria strains.</title>
        <authorList>
            <person name="Klenk H.-P."/>
        </authorList>
    </citation>
    <scope>NUCLEOTIDE SEQUENCE [LARGE SCALE GENOMIC DNA]</scope>
    <source>
        <strain evidence="9 10">DSM 44267</strain>
    </source>
</reference>
<gene>
    <name evidence="9" type="ORF">DFJ68_2834</name>
    <name evidence="8" type="ORF">FHW14_001771</name>
</gene>
<evidence type="ECO:0000313" key="9">
    <source>
        <dbReference type="EMBL" id="RKT79367.1"/>
    </source>
</evidence>
<dbReference type="GO" id="GO:0003677">
    <property type="term" value="F:DNA binding"/>
    <property type="evidence" value="ECO:0007669"/>
    <property type="project" value="UniProtKB-KW"/>
</dbReference>
<evidence type="ECO:0000313" key="10">
    <source>
        <dbReference type="Proteomes" id="UP000278440"/>
    </source>
</evidence>
<dbReference type="InterPro" id="IPR036388">
    <property type="entry name" value="WH-like_DNA-bd_sf"/>
</dbReference>
<dbReference type="EMBL" id="RBXT01000001">
    <property type="protein sequence ID" value="RKT79367.1"/>
    <property type="molecule type" value="Genomic_DNA"/>
</dbReference>
<organism evidence="9 10">
    <name type="scientific">Terracoccus luteus</name>
    <dbReference type="NCBI Taxonomy" id="53356"/>
    <lineage>
        <taxon>Bacteria</taxon>
        <taxon>Bacillati</taxon>
        <taxon>Actinomycetota</taxon>
        <taxon>Actinomycetes</taxon>
        <taxon>Micrococcales</taxon>
        <taxon>Intrasporangiaceae</taxon>
        <taxon>Terracoccus</taxon>
    </lineage>
</organism>
<proteinExistence type="inferred from homology"/>
<dbReference type="Gene3D" id="1.10.1740.10">
    <property type="match status" value="1"/>
</dbReference>
<dbReference type="SUPFAM" id="SSF88659">
    <property type="entry name" value="Sigma3 and sigma4 domains of RNA polymerase sigma factors"/>
    <property type="match status" value="1"/>
</dbReference>
<dbReference type="Pfam" id="PF04542">
    <property type="entry name" value="Sigma70_r2"/>
    <property type="match status" value="1"/>
</dbReference>
<protein>
    <submittedName>
        <fullName evidence="9">RNA polymerase sigma-70 factor (ECF subfamily)</fullName>
    </submittedName>
</protein>
<dbReference type="EMBL" id="JACHVT010000003">
    <property type="protein sequence ID" value="MBB2986617.1"/>
    <property type="molecule type" value="Genomic_DNA"/>
</dbReference>
<keyword evidence="4" id="KW-0238">DNA-binding</keyword>
<evidence type="ECO:0000256" key="4">
    <source>
        <dbReference type="ARBA" id="ARBA00023125"/>
    </source>
</evidence>
<evidence type="ECO:0000313" key="8">
    <source>
        <dbReference type="EMBL" id="MBB2986617.1"/>
    </source>
</evidence>
<reference evidence="8 11" key="2">
    <citation type="submission" date="2020-08" db="EMBL/GenBank/DDBJ databases">
        <title>Genomic Encyclopedia of Type Strains, Phase IV (KMG-V): Genome sequencing to study the core and pangenomes of soil and plant-associated prokaryotes.</title>
        <authorList>
            <person name="Whitman W."/>
        </authorList>
    </citation>
    <scope>NUCLEOTIDE SEQUENCE [LARGE SCALE GENOMIC DNA]</scope>
    <source>
        <strain evidence="8 11">B3ACCR2</strain>
    </source>
</reference>
<feature type="domain" description="RNA polymerase sigma-70 region 2" evidence="6">
    <location>
        <begin position="11"/>
        <end position="76"/>
    </location>
</feature>
<dbReference type="InterPro" id="IPR039425">
    <property type="entry name" value="RNA_pol_sigma-70-like"/>
</dbReference>
<dbReference type="Pfam" id="PF04545">
    <property type="entry name" value="Sigma70_r4"/>
    <property type="match status" value="1"/>
</dbReference>
<dbReference type="GO" id="GO:0016987">
    <property type="term" value="F:sigma factor activity"/>
    <property type="evidence" value="ECO:0007669"/>
    <property type="project" value="UniProtKB-KW"/>
</dbReference>
<accession>A0A495XYJ0</accession>
<keyword evidence="3" id="KW-0731">Sigma factor</keyword>
<dbReference type="NCBIfam" id="TIGR02937">
    <property type="entry name" value="sigma70-ECF"/>
    <property type="match status" value="1"/>
</dbReference>
<keyword evidence="10" id="KW-1185">Reference proteome</keyword>
<sequence length="171" mass="19239">MPLDEDAVAAIYREHAPMLRRVVWRATSDSDRVEDIVQETILRVWRQAPEADSLRAYLITTARHLIVDQHRAAGRRVREVHLSDAVEAVEGTGTGDADAAIDRALDQVLVEEALGRLQPNHREIVRSLYYQRLSVAETASRLGVPEGTVKSRAYYAVRNLRAVLDEMGVTR</sequence>
<dbReference type="InterPro" id="IPR007627">
    <property type="entry name" value="RNA_pol_sigma70_r2"/>
</dbReference>
<evidence type="ECO:0000256" key="1">
    <source>
        <dbReference type="ARBA" id="ARBA00010641"/>
    </source>
</evidence>
<dbReference type="RefSeq" id="WP_121035396.1">
    <property type="nucleotide sequence ID" value="NZ_JACHVT010000003.1"/>
</dbReference>
<evidence type="ECO:0000256" key="2">
    <source>
        <dbReference type="ARBA" id="ARBA00023015"/>
    </source>
</evidence>
<dbReference type="InterPro" id="IPR013324">
    <property type="entry name" value="RNA_pol_sigma_r3/r4-like"/>
</dbReference>
<dbReference type="Gene3D" id="1.10.10.10">
    <property type="entry name" value="Winged helix-like DNA-binding domain superfamily/Winged helix DNA-binding domain"/>
    <property type="match status" value="1"/>
</dbReference>
<dbReference type="PANTHER" id="PTHR43133">
    <property type="entry name" value="RNA POLYMERASE ECF-TYPE SIGMA FACTO"/>
    <property type="match status" value="1"/>
</dbReference>
<dbReference type="Proteomes" id="UP000278440">
    <property type="component" value="Unassembled WGS sequence"/>
</dbReference>
<evidence type="ECO:0000256" key="3">
    <source>
        <dbReference type="ARBA" id="ARBA00023082"/>
    </source>
</evidence>
<dbReference type="InterPro" id="IPR013325">
    <property type="entry name" value="RNA_pol_sigma_r2"/>
</dbReference>
<dbReference type="InterPro" id="IPR014284">
    <property type="entry name" value="RNA_pol_sigma-70_dom"/>
</dbReference>
<dbReference type="AlphaFoldDB" id="A0A495XYJ0"/>
<dbReference type="Proteomes" id="UP000590811">
    <property type="component" value="Unassembled WGS sequence"/>
</dbReference>
<dbReference type="PANTHER" id="PTHR43133:SF52">
    <property type="entry name" value="ECF RNA POLYMERASE SIGMA FACTOR SIGL"/>
    <property type="match status" value="1"/>
</dbReference>
<keyword evidence="2" id="KW-0805">Transcription regulation</keyword>
<comment type="similarity">
    <text evidence="1">Belongs to the sigma-70 factor family. ECF subfamily.</text>
</comment>
<dbReference type="InterPro" id="IPR007630">
    <property type="entry name" value="RNA_pol_sigma70_r4"/>
</dbReference>
<dbReference type="CDD" id="cd06171">
    <property type="entry name" value="Sigma70_r4"/>
    <property type="match status" value="1"/>
</dbReference>
<evidence type="ECO:0000259" key="7">
    <source>
        <dbReference type="Pfam" id="PF04545"/>
    </source>
</evidence>
<dbReference type="OrthoDB" id="9811152at2"/>
<evidence type="ECO:0000313" key="11">
    <source>
        <dbReference type="Proteomes" id="UP000590811"/>
    </source>
</evidence>
<keyword evidence="5" id="KW-0804">Transcription</keyword>
<dbReference type="GO" id="GO:0006352">
    <property type="term" value="P:DNA-templated transcription initiation"/>
    <property type="evidence" value="ECO:0007669"/>
    <property type="project" value="InterPro"/>
</dbReference>